<evidence type="ECO:0000256" key="1">
    <source>
        <dbReference type="SAM" id="SignalP"/>
    </source>
</evidence>
<feature type="chain" id="PRO_5032650020" evidence="1">
    <location>
        <begin position="28"/>
        <end position="155"/>
    </location>
</feature>
<organism evidence="2 3">
    <name type="scientific">candidate division GN15 bacterium</name>
    <dbReference type="NCBI Taxonomy" id="2072418"/>
    <lineage>
        <taxon>Bacteria</taxon>
        <taxon>candidate division GN15</taxon>
    </lineage>
</organism>
<sequence>MKQITLNRVTCSAIVIALLALVSTVSATKDVMHRPPQGPVISGPMPTPAPITIDQIIHDVGNIRTTVDNMGYIGGYRYYNLPSGEWPRNSGHNYIGELKYWMGGVTPAGDTLVDNTWDEFQGMTSLVSGTEDYKIFLSTDTGRYYQYNRNDTVGL</sequence>
<dbReference type="Proteomes" id="UP000250918">
    <property type="component" value="Unassembled WGS sequence"/>
</dbReference>
<feature type="non-terminal residue" evidence="2">
    <location>
        <position position="155"/>
    </location>
</feature>
<name>A0A855XB47_9BACT</name>
<dbReference type="EMBL" id="PQAP01000023">
    <property type="protein sequence ID" value="PWB74771.1"/>
    <property type="molecule type" value="Genomic_DNA"/>
</dbReference>
<proteinExistence type="predicted"/>
<evidence type="ECO:0000313" key="2">
    <source>
        <dbReference type="EMBL" id="PWB74771.1"/>
    </source>
</evidence>
<reference evidence="2 3" key="1">
    <citation type="journal article" date="2018" name="ISME J.">
        <title>A methanotrophic archaeon couples anaerobic oxidation of methane to Fe(III) reduction.</title>
        <authorList>
            <person name="Cai C."/>
            <person name="Leu A.O."/>
            <person name="Xie G.J."/>
            <person name="Guo J."/>
            <person name="Feng Y."/>
            <person name="Zhao J.X."/>
            <person name="Tyson G.W."/>
            <person name="Yuan Z."/>
            <person name="Hu S."/>
        </authorList>
    </citation>
    <scope>NUCLEOTIDE SEQUENCE [LARGE SCALE GENOMIC DNA]</scope>
    <source>
        <strain evidence="2">FeB_12</strain>
    </source>
</reference>
<comment type="caution">
    <text evidence="2">The sequence shown here is derived from an EMBL/GenBank/DDBJ whole genome shotgun (WGS) entry which is preliminary data.</text>
</comment>
<dbReference type="AlphaFoldDB" id="A0A855XB47"/>
<protein>
    <submittedName>
        <fullName evidence="2">Uncharacterized protein</fullName>
    </submittedName>
</protein>
<gene>
    <name evidence="2" type="ORF">C3F09_03525</name>
</gene>
<evidence type="ECO:0000313" key="3">
    <source>
        <dbReference type="Proteomes" id="UP000250918"/>
    </source>
</evidence>
<feature type="signal peptide" evidence="1">
    <location>
        <begin position="1"/>
        <end position="27"/>
    </location>
</feature>
<keyword evidence="1" id="KW-0732">Signal</keyword>
<accession>A0A855XB47</accession>